<protein>
    <submittedName>
        <fullName evidence="1">Uncharacterized protein</fullName>
    </submittedName>
</protein>
<evidence type="ECO:0000313" key="1">
    <source>
        <dbReference type="EMBL" id="GEM46699.1"/>
    </source>
</evidence>
<evidence type="ECO:0000313" key="2">
    <source>
        <dbReference type="Proteomes" id="UP000321306"/>
    </source>
</evidence>
<proteinExistence type="predicted"/>
<gene>
    <name evidence="1" type="ORF">DC3_23340</name>
</gene>
<organism evidence="1 2">
    <name type="scientific">Deinococcus cellulosilyticus (strain DSM 18568 / NBRC 106333 / KACC 11606 / 5516J-15)</name>
    <dbReference type="NCBI Taxonomy" id="1223518"/>
    <lineage>
        <taxon>Bacteria</taxon>
        <taxon>Thermotogati</taxon>
        <taxon>Deinococcota</taxon>
        <taxon>Deinococci</taxon>
        <taxon>Deinococcales</taxon>
        <taxon>Deinococcaceae</taxon>
        <taxon>Deinococcus</taxon>
    </lineage>
</organism>
<dbReference type="EMBL" id="BJXB01000009">
    <property type="protein sequence ID" value="GEM46699.1"/>
    <property type="molecule type" value="Genomic_DNA"/>
</dbReference>
<comment type="caution">
    <text evidence="1">The sequence shown here is derived from an EMBL/GenBank/DDBJ whole genome shotgun (WGS) entry which is preliminary data.</text>
</comment>
<accession>A0A511N1L7</accession>
<sequence length="93" mass="10835">MKVSFVDLLSRHRTDDHSVCHTWFLTEDRLKSFRTVRRGVQQVVEDIENGVFPNDFKGSSLEVVMTAITEQKQVFQGAAHAFYWKPKLRIPDI</sequence>
<name>A0A511N1L7_DEIC1</name>
<dbReference type="AlphaFoldDB" id="A0A511N1L7"/>
<reference evidence="1 2" key="1">
    <citation type="submission" date="2019-07" db="EMBL/GenBank/DDBJ databases">
        <title>Whole genome shotgun sequence of Deinococcus cellulosilyticus NBRC 106333.</title>
        <authorList>
            <person name="Hosoyama A."/>
            <person name="Uohara A."/>
            <person name="Ohji S."/>
            <person name="Ichikawa N."/>
        </authorList>
    </citation>
    <scope>NUCLEOTIDE SEQUENCE [LARGE SCALE GENOMIC DNA]</scope>
    <source>
        <strain evidence="1 2">NBRC 106333</strain>
    </source>
</reference>
<keyword evidence="2" id="KW-1185">Reference proteome</keyword>
<dbReference type="RefSeq" id="WP_246130632.1">
    <property type="nucleotide sequence ID" value="NZ_BJXB01000009.1"/>
</dbReference>
<dbReference type="Proteomes" id="UP000321306">
    <property type="component" value="Unassembled WGS sequence"/>
</dbReference>